<name>A0A381RH25_9ZZZZ</name>
<gene>
    <name evidence="1" type="ORF">METZ01_LOCUS43575</name>
</gene>
<accession>A0A381RH25</accession>
<dbReference type="EMBL" id="UINC01001917">
    <property type="protein sequence ID" value="SUZ90721.1"/>
    <property type="molecule type" value="Genomic_DNA"/>
</dbReference>
<proteinExistence type="predicted"/>
<evidence type="ECO:0000313" key="1">
    <source>
        <dbReference type="EMBL" id="SUZ90721.1"/>
    </source>
</evidence>
<organism evidence="1">
    <name type="scientific">marine metagenome</name>
    <dbReference type="NCBI Taxonomy" id="408172"/>
    <lineage>
        <taxon>unclassified sequences</taxon>
        <taxon>metagenomes</taxon>
        <taxon>ecological metagenomes</taxon>
    </lineage>
</organism>
<dbReference type="AlphaFoldDB" id="A0A381RH25"/>
<protein>
    <submittedName>
        <fullName evidence="1">Uncharacterized protein</fullName>
    </submittedName>
</protein>
<reference evidence="1" key="1">
    <citation type="submission" date="2018-05" db="EMBL/GenBank/DDBJ databases">
        <authorList>
            <person name="Lanie J.A."/>
            <person name="Ng W.-L."/>
            <person name="Kazmierczak K.M."/>
            <person name="Andrzejewski T.M."/>
            <person name="Davidsen T.M."/>
            <person name="Wayne K.J."/>
            <person name="Tettelin H."/>
            <person name="Glass J.I."/>
            <person name="Rusch D."/>
            <person name="Podicherti R."/>
            <person name="Tsui H.-C.T."/>
            <person name="Winkler M.E."/>
        </authorList>
    </citation>
    <scope>NUCLEOTIDE SEQUENCE</scope>
</reference>
<sequence>MLVSGASTYRSSVGSYEELVLFFWHKGSNARVDSRSLDGGSSAVFGSLCNVVGCYDQRISSAHPARGSFVGE</sequence>